<reference evidence="2" key="2">
    <citation type="submission" date="2025-08" db="UniProtKB">
        <authorList>
            <consortium name="Ensembl"/>
        </authorList>
    </citation>
    <scope>IDENTIFICATION</scope>
</reference>
<reference evidence="2" key="3">
    <citation type="submission" date="2025-09" db="UniProtKB">
        <authorList>
            <consortium name="Ensembl"/>
        </authorList>
    </citation>
    <scope>IDENTIFICATION</scope>
</reference>
<dbReference type="InParanoid" id="H2ZZE9"/>
<dbReference type="CDD" id="cd09076">
    <property type="entry name" value="L1-EN"/>
    <property type="match status" value="1"/>
</dbReference>
<dbReference type="InterPro" id="IPR000477">
    <property type="entry name" value="RT_dom"/>
</dbReference>
<dbReference type="CDD" id="cd01650">
    <property type="entry name" value="RT_nLTR_like"/>
    <property type="match status" value="1"/>
</dbReference>
<keyword evidence="3" id="KW-1185">Reference proteome</keyword>
<dbReference type="HOGENOM" id="CLU_000680_32_4_1"/>
<dbReference type="InterPro" id="IPR005135">
    <property type="entry name" value="Endo/exonuclease/phosphatase"/>
</dbReference>
<evidence type="ECO:0000313" key="2">
    <source>
        <dbReference type="Ensembl" id="ENSLACP00000002770.1"/>
    </source>
</evidence>
<dbReference type="Gene3D" id="3.60.10.10">
    <property type="entry name" value="Endonuclease/exonuclease/phosphatase"/>
    <property type="match status" value="1"/>
</dbReference>
<dbReference type="SUPFAM" id="SSF56219">
    <property type="entry name" value="DNase I-like"/>
    <property type="match status" value="1"/>
</dbReference>
<accession>H2ZZE9</accession>
<feature type="domain" description="Reverse transcriptase" evidence="1">
    <location>
        <begin position="485"/>
        <end position="752"/>
    </location>
</feature>
<dbReference type="SUPFAM" id="SSF56672">
    <property type="entry name" value="DNA/RNA polymerases"/>
    <property type="match status" value="1"/>
</dbReference>
<evidence type="ECO:0000313" key="3">
    <source>
        <dbReference type="Proteomes" id="UP000008672"/>
    </source>
</evidence>
<dbReference type="InterPro" id="IPR036691">
    <property type="entry name" value="Endo/exonu/phosph_ase_sf"/>
</dbReference>
<dbReference type="eggNOG" id="KOG1075">
    <property type="taxonomic scope" value="Eukaryota"/>
</dbReference>
<protein>
    <recommendedName>
        <fullName evidence="1">Reverse transcriptase domain-containing protein</fullName>
    </recommendedName>
</protein>
<evidence type="ECO:0000259" key="1">
    <source>
        <dbReference type="PROSITE" id="PS50878"/>
    </source>
</evidence>
<dbReference type="Pfam" id="PF00078">
    <property type="entry name" value="RVT_1"/>
    <property type="match status" value="1"/>
</dbReference>
<dbReference type="Bgee" id="ENSLACG00000002477">
    <property type="expression patterns" value="Expressed in pectoral fin and 6 other cell types or tissues"/>
</dbReference>
<dbReference type="GO" id="GO:0003824">
    <property type="term" value="F:catalytic activity"/>
    <property type="evidence" value="ECO:0007669"/>
    <property type="project" value="InterPro"/>
</dbReference>
<dbReference type="OMA" id="NINANSW"/>
<dbReference type="InterPro" id="IPR043502">
    <property type="entry name" value="DNA/RNA_pol_sf"/>
</dbReference>
<dbReference type="PROSITE" id="PS50878">
    <property type="entry name" value="RT_POL"/>
    <property type="match status" value="1"/>
</dbReference>
<reference evidence="3" key="1">
    <citation type="submission" date="2011-08" db="EMBL/GenBank/DDBJ databases">
        <title>The draft genome of Latimeria chalumnae.</title>
        <authorList>
            <person name="Di Palma F."/>
            <person name="Alfoldi J."/>
            <person name="Johnson J."/>
            <person name="Berlin A."/>
            <person name="Gnerre S."/>
            <person name="Jaffe D."/>
            <person name="MacCallum I."/>
            <person name="Young S."/>
            <person name="Walker B.J."/>
            <person name="Lander E."/>
            <person name="Lindblad-Toh K."/>
        </authorList>
    </citation>
    <scope>NUCLEOTIDE SEQUENCE [LARGE SCALE GENOMIC DNA]</scope>
    <source>
        <strain evidence="3">Wild caught</strain>
    </source>
</reference>
<organism evidence="2 3">
    <name type="scientific">Latimeria chalumnae</name>
    <name type="common">Coelacanth</name>
    <dbReference type="NCBI Taxonomy" id="7897"/>
    <lineage>
        <taxon>Eukaryota</taxon>
        <taxon>Metazoa</taxon>
        <taxon>Chordata</taxon>
        <taxon>Craniata</taxon>
        <taxon>Vertebrata</taxon>
        <taxon>Euteleostomi</taxon>
        <taxon>Coelacanthiformes</taxon>
        <taxon>Coelacanthidae</taxon>
        <taxon>Latimeria</taxon>
    </lineage>
</organism>
<dbReference type="GeneTree" id="ENSGT00940000154988"/>
<proteinExistence type="predicted"/>
<dbReference type="PANTHER" id="PTHR47027:SF20">
    <property type="entry name" value="REVERSE TRANSCRIPTASE-LIKE PROTEIN WITH RNA-DIRECTED DNA POLYMERASE DOMAIN"/>
    <property type="match status" value="1"/>
</dbReference>
<name>H2ZZE9_LATCH</name>
<dbReference type="PANTHER" id="PTHR47027">
    <property type="entry name" value="REVERSE TRANSCRIPTASE DOMAIN-CONTAINING PROTEIN"/>
    <property type="match status" value="1"/>
</dbReference>
<dbReference type="EMBL" id="AFYH01233515">
    <property type="status" value="NOT_ANNOTATED_CDS"/>
    <property type="molecule type" value="Genomic_DNA"/>
</dbReference>
<dbReference type="Ensembl" id="ENSLACT00000002792.1">
    <property type="protein sequence ID" value="ENSLACP00000002770.1"/>
    <property type="gene ID" value="ENSLACG00000002477.1"/>
</dbReference>
<dbReference type="Pfam" id="PF03372">
    <property type="entry name" value="Exo_endo_phos"/>
    <property type="match status" value="1"/>
</dbReference>
<sequence length="810" mass="91217">KSVLIDRELYKLNIDIAALQETRLADVGSIQEANYTFFWHGKSAKENHLYGVGFAVSNKLVKLIETPIGNSEHIISLRLQMTIGSANIISAYAPTLNSSPEEKNKFYDTLHQVVKGIPPTEQLFLLGDFNARVGADNNSWPDCLGYFGIGKMNINGQRLLDFCAPNQFCITNSYFAGKDRHKVSWRHPRSGHWHQLDLVIVKRKDLPSVKNTCMFHSADCDTDHSLIISKVKITAKKLHRAKPRSKPKINTTNIKNRRMCQEFVKALDLCMFEKAEEFWEGLRTAIHETAKATFGEKRLSNKDWFEESAEELLPLINIKNAAYLEHNKKPTESTKARLQHAKNEVQRATRHCANQYWTKLCDEIQTASDAGNLKVMYDGLKKALGPTINQVAPLKSCSGETITDRSKQMSRWVEHYSELYSQERNITSESLDQIVMPELDVEPTVEELSKAIDSLSSGKAPGKDGIPAEILKCGKESLLPYLHQLLLKCWKEGKVPQDMRDTNIVKGDCNNYRGILLLSTVGKAFARVILVRLQQLASSVYSESKCGFRAGRSTIDMIFSLCQLQEKCREQNRPLYIAFVDLTKAFDTVSRAGLFAVLEKIGCPPILSSLIHSFHNNMKATVQFDGPISDSFKMKSGVKQGCVLAPTLFGIFFSVLLNCTFKDMEGGVYLHTRKVLIRELLFADDAALIAHDEDLLQKHMDRLSRACQAFALTISIKKTVVLGQGVSQDPSITLNENQLEAVQKFNYLGSTVTTNFSLDEELNIHIGKAATTFSRLTKRAWNNSKLTIKNKLLVYKACVLSILMYGRETW</sequence>
<dbReference type="AlphaFoldDB" id="H2ZZE9"/>
<dbReference type="Proteomes" id="UP000008672">
    <property type="component" value="Unassembled WGS sequence"/>
</dbReference>